<evidence type="ECO:0000256" key="9">
    <source>
        <dbReference type="ARBA" id="ARBA00023034"/>
    </source>
</evidence>
<name>A0A3B4A268_9GOBI</name>
<evidence type="ECO:0000256" key="2">
    <source>
        <dbReference type="ARBA" id="ARBA00004922"/>
    </source>
</evidence>
<evidence type="ECO:0000256" key="12">
    <source>
        <dbReference type="ARBA" id="ARBA00023180"/>
    </source>
</evidence>
<dbReference type="Gene3D" id="3.90.1480.20">
    <property type="entry name" value="Glycosyl transferase family 29"/>
    <property type="match status" value="1"/>
</dbReference>
<comment type="catalytic activity">
    <reaction evidence="16">
        <text>a 3-O-[N-acetyl-alpha-D-galactosaminyl]-L-threonyl-[protein] + CMP-N-acetyl-beta-neuraminate = a 3-O-[N-acetyl-alpha-neuraminosyl-(2-&gt;6)-N-acetyl-alpha-D-galactosaminyl]-L-threonyl-[protein] + CMP + H(+)</text>
        <dbReference type="Rhea" id="RHEA:81643"/>
        <dbReference type="Rhea" id="RHEA-COMP:11689"/>
        <dbReference type="Rhea" id="RHEA-COMP:19720"/>
        <dbReference type="ChEBI" id="CHEBI:15378"/>
        <dbReference type="ChEBI" id="CHEBI:57812"/>
        <dbReference type="ChEBI" id="CHEBI:60377"/>
        <dbReference type="ChEBI" id="CHEBI:87075"/>
        <dbReference type="ChEBI" id="CHEBI:231970"/>
    </reaction>
    <physiologicalReaction direction="left-to-right" evidence="16">
        <dbReference type="Rhea" id="RHEA:81644"/>
    </physiologicalReaction>
</comment>
<keyword evidence="7" id="KW-0735">Signal-anchor</keyword>
<protein>
    <recommendedName>
        <fullName evidence="14">alpha-N-acetylgalactosaminide alpha-2,6-sialyltransferase</fullName>
        <ecNumber evidence="14">2.4.3.3</ecNumber>
    </recommendedName>
</protein>
<dbReference type="Pfam" id="PF00777">
    <property type="entry name" value="Glyco_transf_29"/>
    <property type="match status" value="1"/>
</dbReference>
<dbReference type="InterPro" id="IPR038578">
    <property type="entry name" value="GT29-like_sf"/>
</dbReference>
<dbReference type="GO" id="GO:0009312">
    <property type="term" value="P:oligosaccharide biosynthetic process"/>
    <property type="evidence" value="ECO:0007669"/>
    <property type="project" value="TreeGrafter"/>
</dbReference>
<evidence type="ECO:0000256" key="5">
    <source>
        <dbReference type="ARBA" id="ARBA00022679"/>
    </source>
</evidence>
<keyword evidence="6" id="KW-0812">Transmembrane</keyword>
<evidence type="ECO:0000256" key="8">
    <source>
        <dbReference type="ARBA" id="ARBA00022989"/>
    </source>
</evidence>
<comment type="subcellular location">
    <subcellularLocation>
        <location evidence="1">Golgi apparatus membrane</location>
        <topology evidence="1">Single-pass type II membrane protein</topology>
    </subcellularLocation>
</comment>
<comment type="catalytic activity">
    <reaction evidence="13">
        <text>a beta-D-galactosyl-(1-&gt;3)-N-acetyl-alpha-D-galactosaminyl derivative + CMP-N-acetyl-beta-neuraminate = a beta-D-galactosyl-(1-&gt;3)-[N-acetyl-alpha-neuraminyl-(2-&gt;6)]-N-acetyl-alpha-D-galactosaminyl derivative + CMP + H(+)</text>
        <dbReference type="Rhea" id="RHEA:11136"/>
        <dbReference type="ChEBI" id="CHEBI:15378"/>
        <dbReference type="ChEBI" id="CHEBI:57812"/>
        <dbReference type="ChEBI" id="CHEBI:60377"/>
        <dbReference type="ChEBI" id="CHEBI:133470"/>
        <dbReference type="ChEBI" id="CHEBI:140764"/>
        <dbReference type="EC" id="2.4.3.3"/>
    </reaction>
    <physiologicalReaction direction="left-to-right" evidence="13">
        <dbReference type="Rhea" id="RHEA:11137"/>
    </physiologicalReaction>
</comment>
<dbReference type="Proteomes" id="UP000261520">
    <property type="component" value="Unplaced"/>
</dbReference>
<comment type="pathway">
    <text evidence="2">Protein modification; protein glycosylation.</text>
</comment>
<evidence type="ECO:0000256" key="7">
    <source>
        <dbReference type="ARBA" id="ARBA00022968"/>
    </source>
</evidence>
<keyword evidence="12" id="KW-0325">Glycoprotein</keyword>
<keyword evidence="9" id="KW-0333">Golgi apparatus</keyword>
<dbReference type="GO" id="GO:0001665">
    <property type="term" value="F:alpha-N-acetylgalactosaminide alpha-2,6-sialyltransferase activity"/>
    <property type="evidence" value="ECO:0007669"/>
    <property type="project" value="UniProtKB-EC"/>
</dbReference>
<evidence type="ECO:0000256" key="3">
    <source>
        <dbReference type="ARBA" id="ARBA00006003"/>
    </source>
</evidence>
<dbReference type="AlphaFoldDB" id="A0A3B4A268"/>
<keyword evidence="11" id="KW-1015">Disulfide bond</keyword>
<dbReference type="PANTHER" id="PTHR45941">
    <property type="entry name" value="ALPHA-N-ACETYLGALACTOSAMINIDE ALPHA-2,6-SIALYLTRANSFERASE 2-LIKE-RELATED"/>
    <property type="match status" value="1"/>
</dbReference>
<dbReference type="GO" id="GO:0000139">
    <property type="term" value="C:Golgi membrane"/>
    <property type="evidence" value="ECO:0007669"/>
    <property type="project" value="UniProtKB-SubCell"/>
</dbReference>
<evidence type="ECO:0000256" key="10">
    <source>
        <dbReference type="ARBA" id="ARBA00023136"/>
    </source>
</evidence>
<comment type="catalytic activity">
    <reaction evidence="15">
        <text>a 3-O-[N-acetyl-alpha-neuraminyl-(2-&gt;3)-beta-D-galactosyl-(1-&gt;3)-N-acetyl-alpha-D-galactosaminyl]-L-threonyl-[protein] + CMP-N-acetyl-beta-neuraminate = a 3-O-{alpha-Neu5Ac-(2-&gt;3)-beta-D-Gal-(1-&gt;3)-[alpha-Neu5Ac-(2-&gt;6)]-alpha-D-GalNAc}-L-threonyl-[protein] + CMP + H(+)</text>
        <dbReference type="Rhea" id="RHEA:81659"/>
        <dbReference type="Rhea" id="RHEA-COMP:14417"/>
        <dbReference type="Rhea" id="RHEA-COMP:16763"/>
        <dbReference type="ChEBI" id="CHEBI:15378"/>
        <dbReference type="ChEBI" id="CHEBI:57812"/>
        <dbReference type="ChEBI" id="CHEBI:60377"/>
        <dbReference type="ChEBI" id="CHEBI:139598"/>
        <dbReference type="ChEBI" id="CHEBI:156398"/>
    </reaction>
    <physiologicalReaction direction="left-to-right" evidence="15">
        <dbReference type="Rhea" id="RHEA:81660"/>
    </physiologicalReaction>
</comment>
<keyword evidence="10" id="KW-0472">Membrane</keyword>
<organism evidence="17 18">
    <name type="scientific">Periophthalmus magnuspinnatus</name>
    <dbReference type="NCBI Taxonomy" id="409849"/>
    <lineage>
        <taxon>Eukaryota</taxon>
        <taxon>Metazoa</taxon>
        <taxon>Chordata</taxon>
        <taxon>Craniata</taxon>
        <taxon>Vertebrata</taxon>
        <taxon>Euteleostomi</taxon>
        <taxon>Actinopterygii</taxon>
        <taxon>Neopterygii</taxon>
        <taxon>Teleostei</taxon>
        <taxon>Neoteleostei</taxon>
        <taxon>Acanthomorphata</taxon>
        <taxon>Gobiaria</taxon>
        <taxon>Gobiiformes</taxon>
        <taxon>Gobioidei</taxon>
        <taxon>Gobiidae</taxon>
        <taxon>Oxudercinae</taxon>
        <taxon>Periophthalmus</taxon>
    </lineage>
</organism>
<accession>A0A3B4A268</accession>
<evidence type="ECO:0000313" key="18">
    <source>
        <dbReference type="Proteomes" id="UP000261520"/>
    </source>
</evidence>
<sequence>RTDILSLKANYNKNNKMWNNRHEYQYITLTLTLTHLYLFSSMKIQSEPELRDKFIPNIRMYVYNGSISMSEWNRLSHFNNPFGFMDFKVLKPKEPLLLPKPGRDCITCAVVANGGVLWRSKKGAEIDSHDYVFRVNGALTKGFEDDVGNRTDVYVHTSYSITASILVQSWFYNVSFFQGIKYVLIPENMRDFYWLTGLYKRERLTRGSYEGHSPWEFYSGQFNETRFYVLHMDFLRFVRNRSLFLKSETLNTIDWPIVRPTNGAFMMFLALQLCDKVSAYGFITENYKKYSNYYFERGAKTEVVFYANHDYDLERALWKRLHDLDVIHLYLGEP</sequence>
<evidence type="ECO:0000256" key="16">
    <source>
        <dbReference type="ARBA" id="ARBA00052285"/>
    </source>
</evidence>
<evidence type="ECO:0000256" key="6">
    <source>
        <dbReference type="ARBA" id="ARBA00022692"/>
    </source>
</evidence>
<dbReference type="Ensembl" id="ENSPMGT00000011860.1">
    <property type="protein sequence ID" value="ENSPMGP00000011122.1"/>
    <property type="gene ID" value="ENSPMGG00000009212.1"/>
</dbReference>
<dbReference type="PANTHER" id="PTHR45941:SF1">
    <property type="entry name" value="ALPHA-N-ACETYLGALACTOSAMINIDE ALPHA-2,6-SIALYLTRANSFERASE 1"/>
    <property type="match status" value="1"/>
</dbReference>
<evidence type="ECO:0000256" key="13">
    <source>
        <dbReference type="ARBA" id="ARBA00036348"/>
    </source>
</evidence>
<reference evidence="17" key="2">
    <citation type="submission" date="2025-09" db="UniProtKB">
        <authorList>
            <consortium name="Ensembl"/>
        </authorList>
    </citation>
    <scope>IDENTIFICATION</scope>
</reference>
<keyword evidence="8" id="KW-1133">Transmembrane helix</keyword>
<proteinExistence type="inferred from homology"/>
<reference evidence="17" key="1">
    <citation type="submission" date="2025-08" db="UniProtKB">
        <authorList>
            <consortium name="Ensembl"/>
        </authorList>
    </citation>
    <scope>IDENTIFICATION</scope>
</reference>
<keyword evidence="4" id="KW-0328">Glycosyltransferase</keyword>
<keyword evidence="5" id="KW-0808">Transferase</keyword>
<keyword evidence="18" id="KW-1185">Reference proteome</keyword>
<dbReference type="STRING" id="409849.ENSPMGP00000011122"/>
<evidence type="ECO:0000256" key="4">
    <source>
        <dbReference type="ARBA" id="ARBA00022676"/>
    </source>
</evidence>
<evidence type="ECO:0000256" key="11">
    <source>
        <dbReference type="ARBA" id="ARBA00023157"/>
    </source>
</evidence>
<comment type="similarity">
    <text evidence="3">Belongs to the glycosyltransferase 29 family.</text>
</comment>
<dbReference type="EC" id="2.4.3.3" evidence="14"/>
<evidence type="ECO:0000313" key="17">
    <source>
        <dbReference type="Ensembl" id="ENSPMGP00000011122.1"/>
    </source>
</evidence>
<evidence type="ECO:0000256" key="15">
    <source>
        <dbReference type="ARBA" id="ARBA00050664"/>
    </source>
</evidence>
<evidence type="ECO:0000256" key="1">
    <source>
        <dbReference type="ARBA" id="ARBA00004323"/>
    </source>
</evidence>
<dbReference type="InterPro" id="IPR001675">
    <property type="entry name" value="Glyco_trans_29"/>
</dbReference>
<evidence type="ECO:0000256" key="14">
    <source>
        <dbReference type="ARBA" id="ARBA00039109"/>
    </source>
</evidence>